<dbReference type="PROSITE" id="PS51094">
    <property type="entry name" value="PTS_EIIA_TYPE_2"/>
    <property type="match status" value="1"/>
</dbReference>
<dbReference type="RefSeq" id="WP_270679032.1">
    <property type="nucleotide sequence ID" value="NZ_JAQFWP010000034.1"/>
</dbReference>
<dbReference type="InterPro" id="IPR051541">
    <property type="entry name" value="PTS_SugarTrans_NitroReg"/>
</dbReference>
<dbReference type="Gene3D" id="3.40.930.10">
    <property type="entry name" value="Mannitol-specific EII, Chain A"/>
    <property type="match status" value="1"/>
</dbReference>
<keyword evidence="3" id="KW-0762">Sugar transport</keyword>
<evidence type="ECO:0000259" key="2">
    <source>
        <dbReference type="PROSITE" id="PS51094"/>
    </source>
</evidence>
<evidence type="ECO:0000256" key="1">
    <source>
        <dbReference type="SAM" id="MobiDB-lite"/>
    </source>
</evidence>
<dbReference type="Proteomes" id="UP001165685">
    <property type="component" value="Unassembled WGS sequence"/>
</dbReference>
<organism evidence="3 4">
    <name type="scientific">Nocardiopsis suaedae</name>
    <dbReference type="NCBI Taxonomy" id="3018444"/>
    <lineage>
        <taxon>Bacteria</taxon>
        <taxon>Bacillati</taxon>
        <taxon>Actinomycetota</taxon>
        <taxon>Actinomycetes</taxon>
        <taxon>Streptosporangiales</taxon>
        <taxon>Nocardiopsidaceae</taxon>
        <taxon>Nocardiopsis</taxon>
    </lineage>
</organism>
<dbReference type="CDD" id="cd00211">
    <property type="entry name" value="PTS_IIA_fru"/>
    <property type="match status" value="1"/>
</dbReference>
<comment type="caution">
    <text evidence="3">The sequence shown here is derived from an EMBL/GenBank/DDBJ whole genome shotgun (WGS) entry which is preliminary data.</text>
</comment>
<dbReference type="InterPro" id="IPR002178">
    <property type="entry name" value="PTS_EIIA_type-2_dom"/>
</dbReference>
<accession>A0ABT4TPV1</accession>
<dbReference type="EMBL" id="JAQFWP010000034">
    <property type="protein sequence ID" value="MDA2806391.1"/>
    <property type="molecule type" value="Genomic_DNA"/>
</dbReference>
<dbReference type="InterPro" id="IPR016152">
    <property type="entry name" value="PTrfase/Anion_transptr"/>
</dbReference>
<name>A0ABT4TPV1_9ACTN</name>
<protein>
    <submittedName>
        <fullName evidence="3">PTS sugar transporter subunit IIA</fullName>
    </submittedName>
</protein>
<reference evidence="3" key="1">
    <citation type="submission" date="2023-01" db="EMBL/GenBank/DDBJ databases">
        <title>Draft genome sequence of Nocardiopsis sp. LSu2-4 isolated from halophytes.</title>
        <authorList>
            <person name="Duangmal K."/>
            <person name="Chantavorakit T."/>
        </authorList>
    </citation>
    <scope>NUCLEOTIDE SEQUENCE</scope>
    <source>
        <strain evidence="3">LSu2-4</strain>
    </source>
</reference>
<evidence type="ECO:0000313" key="3">
    <source>
        <dbReference type="EMBL" id="MDA2806391.1"/>
    </source>
</evidence>
<sequence>MALFRRRIPASEAAASDPAAPGATGSGTAEPAAAAPEGVPPLATAATVRTGMRPADRDEAVRELAAALHGAGRVTDLEGFLADVAAREAQMPTGMPGRVGLPHARSAHVTAPALAVGTVPGGVDWGGPDGDAVLVFLIAAPEGGGEAHMTILASLARRLMHAEFRDALLQAPDAAAVAEIVNREVSAP</sequence>
<evidence type="ECO:0000313" key="4">
    <source>
        <dbReference type="Proteomes" id="UP001165685"/>
    </source>
</evidence>
<keyword evidence="4" id="KW-1185">Reference proteome</keyword>
<gene>
    <name evidence="3" type="ORF">O4U47_17900</name>
</gene>
<dbReference type="PANTHER" id="PTHR47738">
    <property type="entry name" value="PTS SYSTEM FRUCTOSE-LIKE EIIA COMPONENT-RELATED"/>
    <property type="match status" value="1"/>
</dbReference>
<dbReference type="SUPFAM" id="SSF55804">
    <property type="entry name" value="Phoshotransferase/anion transport protein"/>
    <property type="match status" value="1"/>
</dbReference>
<dbReference type="Pfam" id="PF00359">
    <property type="entry name" value="PTS_EIIA_2"/>
    <property type="match status" value="1"/>
</dbReference>
<feature type="compositionally biased region" description="Low complexity" evidence="1">
    <location>
        <begin position="10"/>
        <end position="41"/>
    </location>
</feature>
<dbReference type="PANTHER" id="PTHR47738:SF2">
    <property type="entry name" value="PTS SYSTEM FRUCTOSE-LIKE EIIA COMPONENT"/>
    <property type="match status" value="1"/>
</dbReference>
<feature type="domain" description="PTS EIIA type-2" evidence="2">
    <location>
        <begin position="41"/>
        <end position="184"/>
    </location>
</feature>
<feature type="region of interest" description="Disordered" evidence="1">
    <location>
        <begin position="1"/>
        <end position="41"/>
    </location>
</feature>
<proteinExistence type="predicted"/>
<keyword evidence="3" id="KW-0813">Transport</keyword>